<evidence type="ECO:0000256" key="2">
    <source>
        <dbReference type="ARBA" id="ARBA00004906"/>
    </source>
</evidence>
<dbReference type="GO" id="GO:0019005">
    <property type="term" value="C:SCF ubiquitin ligase complex"/>
    <property type="evidence" value="ECO:0007669"/>
    <property type="project" value="TreeGrafter"/>
</dbReference>
<comment type="caution">
    <text evidence="6">The sequence shown here is derived from an EMBL/GenBank/DDBJ whole genome shotgun (WGS) entry which is preliminary data.</text>
</comment>
<dbReference type="EMBL" id="VSWD01000010">
    <property type="protein sequence ID" value="KAK3091779.1"/>
    <property type="molecule type" value="Genomic_DNA"/>
</dbReference>
<comment type="pathway">
    <text evidence="2">Protein modification; protein ubiquitination.</text>
</comment>
<accession>A0AA89BUW9</accession>
<evidence type="ECO:0000256" key="4">
    <source>
        <dbReference type="ARBA" id="ARBA00023242"/>
    </source>
</evidence>
<organism evidence="6 7">
    <name type="scientific">Pinctada imbricata</name>
    <name type="common">Atlantic pearl-oyster</name>
    <name type="synonym">Pinctada martensii</name>
    <dbReference type="NCBI Taxonomy" id="66713"/>
    <lineage>
        <taxon>Eukaryota</taxon>
        <taxon>Metazoa</taxon>
        <taxon>Spiralia</taxon>
        <taxon>Lophotrochozoa</taxon>
        <taxon>Mollusca</taxon>
        <taxon>Bivalvia</taxon>
        <taxon>Autobranchia</taxon>
        <taxon>Pteriomorphia</taxon>
        <taxon>Pterioida</taxon>
        <taxon>Pterioidea</taxon>
        <taxon>Pteriidae</taxon>
        <taxon>Pinctada</taxon>
    </lineage>
</organism>
<feature type="domain" description="F-box" evidence="5">
    <location>
        <begin position="203"/>
        <end position="250"/>
    </location>
</feature>
<name>A0AA89BUW9_PINIB</name>
<dbReference type="InterPro" id="IPR040394">
    <property type="entry name" value="FBX25/32"/>
</dbReference>
<dbReference type="GO" id="GO:0016567">
    <property type="term" value="P:protein ubiquitination"/>
    <property type="evidence" value="ECO:0007669"/>
    <property type="project" value="TreeGrafter"/>
</dbReference>
<evidence type="ECO:0000259" key="5">
    <source>
        <dbReference type="Pfam" id="PF12937"/>
    </source>
</evidence>
<dbReference type="Pfam" id="PF12937">
    <property type="entry name" value="F-box-like"/>
    <property type="match status" value="1"/>
</dbReference>
<dbReference type="PANTHER" id="PTHR13123:SF7">
    <property type="entry name" value="LD30288P"/>
    <property type="match status" value="1"/>
</dbReference>
<evidence type="ECO:0000256" key="1">
    <source>
        <dbReference type="ARBA" id="ARBA00004123"/>
    </source>
</evidence>
<dbReference type="GO" id="GO:0005634">
    <property type="term" value="C:nucleus"/>
    <property type="evidence" value="ECO:0007669"/>
    <property type="project" value="UniProtKB-SubCell"/>
</dbReference>
<evidence type="ECO:0000313" key="6">
    <source>
        <dbReference type="EMBL" id="KAK3091779.1"/>
    </source>
</evidence>
<keyword evidence="7" id="KW-1185">Reference proteome</keyword>
<dbReference type="AlphaFoldDB" id="A0AA89BUW9"/>
<keyword evidence="4" id="KW-0539">Nucleus</keyword>
<dbReference type="InterPro" id="IPR036047">
    <property type="entry name" value="F-box-like_dom_sf"/>
</dbReference>
<dbReference type="GO" id="GO:0005737">
    <property type="term" value="C:cytoplasm"/>
    <property type="evidence" value="ECO:0007669"/>
    <property type="project" value="TreeGrafter"/>
</dbReference>
<proteinExistence type="predicted"/>
<sequence length="335" mass="39427">MPFLSKDWRSPGDQWVRTKQGWEKLRLWRVKVFERLNENIFARLLRLATSELSCHEGIWKKHQPCIHYIKGISRERKVLTSLTEAFIHLDMTGAARDLRRFNYVKKMLELLLDHKLINMSGSSQKQIIAILEEMIDQVLKTENNVASMRVLLNSANNTLNEGKYHHIGSTCLWERHQENVGNMLARLNNFTITPRKDDGKAKFEDLPEDCVRQIFERLSDHCDIIHTGCTNKMNHRISSEMLLWKRLCFHHFTDKQILTFLPQEVDGDVDFINWQYIYHRCFKRFGQRETYADSLAICCNCDTIFWKSIGHPCVSEEDPVSQILSPEAFIKLFNL</sequence>
<dbReference type="Proteomes" id="UP001186944">
    <property type="component" value="Unassembled WGS sequence"/>
</dbReference>
<gene>
    <name evidence="6" type="ORF">FSP39_022567</name>
</gene>
<evidence type="ECO:0000256" key="3">
    <source>
        <dbReference type="ARBA" id="ARBA00022786"/>
    </source>
</evidence>
<reference evidence="6" key="1">
    <citation type="submission" date="2019-08" db="EMBL/GenBank/DDBJ databases">
        <title>The improved chromosome-level genome for the pearl oyster Pinctada fucata martensii using PacBio sequencing and Hi-C.</title>
        <authorList>
            <person name="Zheng Z."/>
        </authorList>
    </citation>
    <scope>NUCLEOTIDE SEQUENCE</scope>
    <source>
        <strain evidence="6">ZZ-2019</strain>
        <tissue evidence="6">Adductor muscle</tissue>
    </source>
</reference>
<comment type="subcellular location">
    <subcellularLocation>
        <location evidence="1">Nucleus</location>
    </subcellularLocation>
</comment>
<dbReference type="InterPro" id="IPR001810">
    <property type="entry name" value="F-box_dom"/>
</dbReference>
<keyword evidence="3" id="KW-0833">Ubl conjugation pathway</keyword>
<evidence type="ECO:0000313" key="7">
    <source>
        <dbReference type="Proteomes" id="UP001186944"/>
    </source>
</evidence>
<dbReference type="SUPFAM" id="SSF81383">
    <property type="entry name" value="F-box domain"/>
    <property type="match status" value="1"/>
</dbReference>
<protein>
    <recommendedName>
        <fullName evidence="5">F-box domain-containing protein</fullName>
    </recommendedName>
</protein>
<dbReference type="PANTHER" id="PTHR13123">
    <property type="entry name" value="LD30288P"/>
    <property type="match status" value="1"/>
</dbReference>